<dbReference type="Pfam" id="PF01381">
    <property type="entry name" value="HTH_3"/>
    <property type="match status" value="1"/>
</dbReference>
<feature type="domain" description="HTH cro/C1-type" evidence="1">
    <location>
        <begin position="25"/>
        <end position="72"/>
    </location>
</feature>
<evidence type="ECO:0000259" key="1">
    <source>
        <dbReference type="PROSITE" id="PS50943"/>
    </source>
</evidence>
<organism evidence="2 3">
    <name type="scientific">Streptomyces wuyuanensis</name>
    <dbReference type="NCBI Taxonomy" id="1196353"/>
    <lineage>
        <taxon>Bacteria</taxon>
        <taxon>Bacillati</taxon>
        <taxon>Actinomycetota</taxon>
        <taxon>Actinomycetes</taxon>
        <taxon>Kitasatosporales</taxon>
        <taxon>Streptomycetaceae</taxon>
        <taxon>Streptomyces</taxon>
    </lineage>
</organism>
<name>A0A1G9VVD3_9ACTN</name>
<dbReference type="GO" id="GO:0003677">
    <property type="term" value="F:DNA binding"/>
    <property type="evidence" value="ECO:0007669"/>
    <property type="project" value="InterPro"/>
</dbReference>
<protein>
    <submittedName>
        <fullName evidence="2">Helix-turn-helix domain-containing protein</fullName>
    </submittedName>
</protein>
<dbReference type="OrthoDB" id="4246773at2"/>
<evidence type="ECO:0000313" key="2">
    <source>
        <dbReference type="EMBL" id="SDM76208.1"/>
    </source>
</evidence>
<dbReference type="AlphaFoldDB" id="A0A1G9VVD3"/>
<dbReference type="InterPro" id="IPR010982">
    <property type="entry name" value="Lambda_DNA-bd_dom_sf"/>
</dbReference>
<dbReference type="PROSITE" id="PS50943">
    <property type="entry name" value="HTH_CROC1"/>
    <property type="match status" value="1"/>
</dbReference>
<gene>
    <name evidence="2" type="ORF">SAMN05444921_1136</name>
</gene>
<reference evidence="3" key="1">
    <citation type="submission" date="2016-10" db="EMBL/GenBank/DDBJ databases">
        <authorList>
            <person name="Varghese N."/>
            <person name="Submissions S."/>
        </authorList>
    </citation>
    <scope>NUCLEOTIDE SEQUENCE [LARGE SCALE GENOMIC DNA]</scope>
    <source>
        <strain evidence="3">CGMCC 4.7042</strain>
    </source>
</reference>
<dbReference type="SMART" id="SM00530">
    <property type="entry name" value="HTH_XRE"/>
    <property type="match status" value="1"/>
</dbReference>
<dbReference type="InterPro" id="IPR001387">
    <property type="entry name" value="Cro/C1-type_HTH"/>
</dbReference>
<accession>A0A1G9VVD3</accession>
<dbReference type="CDD" id="cd00093">
    <property type="entry name" value="HTH_XRE"/>
    <property type="match status" value="1"/>
</dbReference>
<sequence>METADTPTDETFAQLLQRLKDTYPGLTDSEIARRVGVHVSTVNTWVHGKRTPRPDALRAIAREFPKFTEAELFAAVGRRAPGPLSPDQEERLLQLFRELTAEQQSITETQMRALAEYNRSDGS</sequence>
<dbReference type="RefSeq" id="WP_093656553.1">
    <property type="nucleotide sequence ID" value="NZ_FNHI01000013.1"/>
</dbReference>
<dbReference type="Gene3D" id="1.10.260.40">
    <property type="entry name" value="lambda repressor-like DNA-binding domains"/>
    <property type="match status" value="1"/>
</dbReference>
<proteinExistence type="predicted"/>
<dbReference type="SUPFAM" id="SSF47413">
    <property type="entry name" value="lambda repressor-like DNA-binding domains"/>
    <property type="match status" value="1"/>
</dbReference>
<evidence type="ECO:0000313" key="3">
    <source>
        <dbReference type="Proteomes" id="UP000199063"/>
    </source>
</evidence>
<dbReference type="EMBL" id="FNHI01000013">
    <property type="protein sequence ID" value="SDM76208.1"/>
    <property type="molecule type" value="Genomic_DNA"/>
</dbReference>
<dbReference type="STRING" id="1196353.SAMN05444921_1136"/>
<dbReference type="Proteomes" id="UP000199063">
    <property type="component" value="Unassembled WGS sequence"/>
</dbReference>
<dbReference type="GeneID" id="40831194"/>
<keyword evidence="3" id="KW-1185">Reference proteome</keyword>